<dbReference type="EMBL" id="CACRXK020002232">
    <property type="protein sequence ID" value="CAB3993306.1"/>
    <property type="molecule type" value="Genomic_DNA"/>
</dbReference>
<dbReference type="GO" id="GO:0019208">
    <property type="term" value="F:phosphatase regulator activity"/>
    <property type="evidence" value="ECO:0007669"/>
    <property type="project" value="TreeGrafter"/>
</dbReference>
<dbReference type="SUPFAM" id="SSF48403">
    <property type="entry name" value="Ankyrin repeat"/>
    <property type="match status" value="1"/>
</dbReference>
<dbReference type="OrthoDB" id="19014at2759"/>
<dbReference type="GO" id="GO:0004857">
    <property type="term" value="F:enzyme inhibitor activity"/>
    <property type="evidence" value="ECO:0007669"/>
    <property type="project" value="TreeGrafter"/>
</dbReference>
<dbReference type="SMART" id="SM00248">
    <property type="entry name" value="ANK"/>
    <property type="match status" value="2"/>
</dbReference>
<accession>A0A7D9DSQ4</accession>
<dbReference type="PROSITE" id="PS50297">
    <property type="entry name" value="ANK_REP_REGION"/>
    <property type="match status" value="2"/>
</dbReference>
<protein>
    <submittedName>
        <fullName evidence="4">Phosphatase 1 regulatory subunit 27</fullName>
    </submittedName>
</protein>
<dbReference type="InterPro" id="IPR036770">
    <property type="entry name" value="Ankyrin_rpt-contain_sf"/>
</dbReference>
<evidence type="ECO:0000256" key="1">
    <source>
        <dbReference type="ARBA" id="ARBA00022473"/>
    </source>
</evidence>
<reference evidence="4" key="1">
    <citation type="submission" date="2020-04" db="EMBL/GenBank/DDBJ databases">
        <authorList>
            <person name="Alioto T."/>
            <person name="Alioto T."/>
            <person name="Gomez Garrido J."/>
        </authorList>
    </citation>
    <scope>NUCLEOTIDE SEQUENCE</scope>
    <source>
        <strain evidence="4">A484AB</strain>
    </source>
</reference>
<evidence type="ECO:0000313" key="4">
    <source>
        <dbReference type="EMBL" id="CAB3993306.1"/>
    </source>
</evidence>
<comment type="caution">
    <text evidence="4">The sequence shown here is derived from an EMBL/GenBank/DDBJ whole genome shotgun (WGS) entry which is preliminary data.</text>
</comment>
<proteinExistence type="inferred from homology"/>
<dbReference type="GO" id="GO:0005737">
    <property type="term" value="C:cytoplasm"/>
    <property type="evidence" value="ECO:0007669"/>
    <property type="project" value="TreeGrafter"/>
</dbReference>
<dbReference type="Gene3D" id="1.25.40.20">
    <property type="entry name" value="Ankyrin repeat-containing domain"/>
    <property type="match status" value="1"/>
</dbReference>
<dbReference type="AlphaFoldDB" id="A0A7D9DSQ4"/>
<dbReference type="InterPro" id="IPR051226">
    <property type="entry name" value="PP1_Regulatory_Subunit"/>
</dbReference>
<evidence type="ECO:0000256" key="2">
    <source>
        <dbReference type="ARBA" id="ARBA00022737"/>
    </source>
</evidence>
<dbReference type="PANTHER" id="PTHR24179">
    <property type="entry name" value="PROTEIN PHOSPHATASE 1 REGULATORY SUBUNIT 12"/>
    <property type="match status" value="1"/>
</dbReference>
<organism evidence="4 5">
    <name type="scientific">Paramuricea clavata</name>
    <name type="common">Red gorgonian</name>
    <name type="synonym">Violescent sea-whip</name>
    <dbReference type="NCBI Taxonomy" id="317549"/>
    <lineage>
        <taxon>Eukaryota</taxon>
        <taxon>Metazoa</taxon>
        <taxon>Cnidaria</taxon>
        <taxon>Anthozoa</taxon>
        <taxon>Octocorallia</taxon>
        <taxon>Malacalcyonacea</taxon>
        <taxon>Plexauridae</taxon>
        <taxon>Paramuricea</taxon>
    </lineage>
</organism>
<comment type="similarity">
    <text evidence="3">Belongs to the NRARP family.</text>
</comment>
<keyword evidence="2" id="KW-0677">Repeat</keyword>
<sequence>MECESLVVASLIDNVNSCKKVFDIKNTETVVQDSDEAIIEREVSKVKSSCLKKSNELKALKKNSRQIERFKFTRSASSPVMVVDNPTKNSTSNNEIKESNRENRMNYEWKKKGRNVSFDECVHVLTKCSVIEMPLKNSMLENNESPTCCECRKGILKHGEGHSVKKTVTFEQEELLRSAILNHDLSEFAEVCQQWEVNFNKKLSNGLLTPLHLASIAGSFRIVQFILKHGGHVDETDELRWTPLHYAVLYDHIPCALLLLQAGADIGARTADHCTPIELASQDEMLLLLGRVMNGLSLKASLDQNKETYV</sequence>
<dbReference type="PROSITE" id="PS50088">
    <property type="entry name" value="ANK_REPEAT"/>
    <property type="match status" value="2"/>
</dbReference>
<evidence type="ECO:0000256" key="3">
    <source>
        <dbReference type="ARBA" id="ARBA00038386"/>
    </source>
</evidence>
<dbReference type="Pfam" id="PF12796">
    <property type="entry name" value="Ank_2"/>
    <property type="match status" value="1"/>
</dbReference>
<dbReference type="PANTHER" id="PTHR24179:SF21">
    <property type="entry name" value="MYOSIN BINDING SUBUNIT, ISOFORM O"/>
    <property type="match status" value="1"/>
</dbReference>
<evidence type="ECO:0000313" key="5">
    <source>
        <dbReference type="Proteomes" id="UP001152795"/>
    </source>
</evidence>
<dbReference type="Proteomes" id="UP001152795">
    <property type="component" value="Unassembled WGS sequence"/>
</dbReference>
<keyword evidence="5" id="KW-1185">Reference proteome</keyword>
<dbReference type="InterPro" id="IPR002110">
    <property type="entry name" value="Ankyrin_rpt"/>
</dbReference>
<gene>
    <name evidence="4" type="ORF">PACLA_8A030705</name>
</gene>
<keyword evidence="1" id="KW-0217">Developmental protein</keyword>
<name>A0A7D9DSQ4_PARCT</name>